<sequence>MNAPASRSAVQNRKREWRYPLCVCCKDMDSCCEAWCCFSCQVSRQCNMLVNNRREIHCPYCLLMTLCDFTLFIFSVSCVFASETRRLARERYGISGSSLNDCCLAYWCRTCSTQQVLLEMTTMNEFPGATCYEAAPQPMGNRMV</sequence>
<keyword evidence="1" id="KW-1133">Transmembrane helix</keyword>
<dbReference type="OrthoDB" id="1045822at2759"/>
<accession>E9B0S0</accession>
<dbReference type="KEGG" id="lmi:LMXM_29_1410"/>
<keyword evidence="1" id="KW-0812">Transmembrane</keyword>
<keyword evidence="1" id="KW-0472">Membrane</keyword>
<feature type="transmembrane region" description="Helical" evidence="1">
    <location>
        <begin position="62"/>
        <end position="81"/>
    </location>
</feature>
<dbReference type="AlphaFoldDB" id="E9B0S0"/>
<evidence type="ECO:0000256" key="1">
    <source>
        <dbReference type="SAM" id="Phobius"/>
    </source>
</evidence>
<dbReference type="GeneID" id="13451586"/>
<name>E9B0S0_LEIMU</name>
<keyword evidence="3" id="KW-1185">Reference proteome</keyword>
<reference evidence="2 3" key="1">
    <citation type="journal article" date="2011" name="Genome Res.">
        <title>Chromosome and gene copy number variation allow major structural change between species and strains of Leishmania.</title>
        <authorList>
            <person name="Rogers M.B."/>
            <person name="Hilley J.D."/>
            <person name="Dickens N.J."/>
            <person name="Wilkes J."/>
            <person name="Bates P.A."/>
            <person name="Depledge D.P."/>
            <person name="Harris D."/>
            <person name="Her Y."/>
            <person name="Herzyk P."/>
            <person name="Imamura H."/>
            <person name="Otto T.D."/>
            <person name="Sanders M."/>
            <person name="Seeger K."/>
            <person name="Dujardin J.C."/>
            <person name="Berriman M."/>
            <person name="Smith D.F."/>
            <person name="Hertz-Fowler C."/>
            <person name="Mottram J.C."/>
        </authorList>
    </citation>
    <scope>NUCLEOTIDE SEQUENCE [LARGE SCALE GENOMIC DNA]</scope>
    <source>
        <strain evidence="2 3">MHOM/GT/2001/U1103</strain>
    </source>
</reference>
<dbReference type="PhylomeDB" id="E9B0S0"/>
<protein>
    <submittedName>
        <fullName evidence="2">Ama1 protein</fullName>
    </submittedName>
</protein>
<dbReference type="InterPro" id="IPR006461">
    <property type="entry name" value="PLAC_motif_containing"/>
</dbReference>
<evidence type="ECO:0000313" key="2">
    <source>
        <dbReference type="EMBL" id="CBZ28825.1"/>
    </source>
</evidence>
<dbReference type="PANTHER" id="PTHR15907">
    <property type="entry name" value="DUF614 FAMILY PROTEIN-RELATED"/>
    <property type="match status" value="1"/>
</dbReference>
<dbReference type="EMBL" id="FR799582">
    <property type="protein sequence ID" value="CBZ28825.1"/>
    <property type="molecule type" value="Genomic_DNA"/>
</dbReference>
<dbReference type="RefSeq" id="XP_003877292.1">
    <property type="nucleotide sequence ID" value="XM_003877243.1"/>
</dbReference>
<dbReference type="OMA" id="NNRREIH"/>
<gene>
    <name evidence="2" type="ORF">LMXM_29_1410</name>
</gene>
<organism evidence="2 3">
    <name type="scientific">Leishmania mexicana (strain MHOM/GT/2001/U1103)</name>
    <dbReference type="NCBI Taxonomy" id="929439"/>
    <lineage>
        <taxon>Eukaryota</taxon>
        <taxon>Discoba</taxon>
        <taxon>Euglenozoa</taxon>
        <taxon>Kinetoplastea</taxon>
        <taxon>Metakinetoplastina</taxon>
        <taxon>Trypanosomatida</taxon>
        <taxon>Trypanosomatidae</taxon>
        <taxon>Leishmaniinae</taxon>
        <taxon>Leishmania</taxon>
    </lineage>
</organism>
<dbReference type="NCBIfam" id="TIGR01571">
    <property type="entry name" value="A_thal_Cys_rich"/>
    <property type="match status" value="1"/>
</dbReference>
<dbReference type="Proteomes" id="UP000007259">
    <property type="component" value="Chromosome 29"/>
</dbReference>
<dbReference type="VEuPathDB" id="TriTrypDB:LmxM.29.1410"/>
<dbReference type="Pfam" id="PF04749">
    <property type="entry name" value="PLAC8"/>
    <property type="match status" value="1"/>
</dbReference>
<evidence type="ECO:0000313" key="3">
    <source>
        <dbReference type="Proteomes" id="UP000007259"/>
    </source>
</evidence>
<proteinExistence type="predicted"/>